<evidence type="ECO:0000256" key="4">
    <source>
        <dbReference type="ARBA" id="ARBA00022692"/>
    </source>
</evidence>
<feature type="transmembrane region" description="Helical" evidence="7">
    <location>
        <begin position="20"/>
        <end position="37"/>
    </location>
</feature>
<feature type="transmembrane region" description="Helical" evidence="7">
    <location>
        <begin position="183"/>
        <end position="202"/>
    </location>
</feature>
<sequence>MKQYPANTAIRTHSLLKNKTFWISIFILVLIAATFWTQSRVPALNQKAQIGDRINISAIAFDVVLPVLESQPLYERVYKAAINWGYTNWKGMTFGFLLASAFITLLQILPKTPASKNRFVNSLFGLGMGSPLGVCVNCATPIAQGMIHAGTRLETSLAMLISSPTLNPIVLGIAFSLLSFHVVLIKILLSIFFIIFIVPLLVKIAKPSKTTLEDTHQPPLGDSPQYNAAFPPQTWSSALYFTATSLFKNLFYIIKITLPLMLLAGLLGSLLIEILPSGSLSTLAMEPQTLLLIAAIGVFLPVPIAFDVLIVNILISSGLNIGLASTLLFSLGIFSIY</sequence>
<organism evidence="8">
    <name type="scientific">hydrothermal vent metagenome</name>
    <dbReference type="NCBI Taxonomy" id="652676"/>
    <lineage>
        <taxon>unclassified sequences</taxon>
        <taxon>metagenomes</taxon>
        <taxon>ecological metagenomes</taxon>
    </lineage>
</organism>
<evidence type="ECO:0000256" key="6">
    <source>
        <dbReference type="ARBA" id="ARBA00023136"/>
    </source>
</evidence>
<reference evidence="8" key="1">
    <citation type="submission" date="2018-06" db="EMBL/GenBank/DDBJ databases">
        <authorList>
            <person name="Zhirakovskaya E."/>
        </authorList>
    </citation>
    <scope>NUCLEOTIDE SEQUENCE</scope>
</reference>
<protein>
    <recommendedName>
        <fullName evidence="9">Permease</fullName>
    </recommendedName>
</protein>
<name>A0A3B0YS96_9ZZZZ</name>
<dbReference type="InterPro" id="IPR005524">
    <property type="entry name" value="DUF318"/>
</dbReference>
<evidence type="ECO:0000256" key="5">
    <source>
        <dbReference type="ARBA" id="ARBA00022989"/>
    </source>
</evidence>
<proteinExistence type="inferred from homology"/>
<feature type="transmembrane region" description="Helical" evidence="7">
    <location>
        <begin position="250"/>
        <end position="272"/>
    </location>
</feature>
<accession>A0A3B0YS96</accession>
<feature type="transmembrane region" description="Helical" evidence="7">
    <location>
        <begin position="292"/>
        <end position="311"/>
    </location>
</feature>
<keyword evidence="6 7" id="KW-0472">Membrane</keyword>
<feature type="transmembrane region" description="Helical" evidence="7">
    <location>
        <begin position="91"/>
        <end position="109"/>
    </location>
</feature>
<evidence type="ECO:0000256" key="3">
    <source>
        <dbReference type="ARBA" id="ARBA00022475"/>
    </source>
</evidence>
<evidence type="ECO:0000313" key="8">
    <source>
        <dbReference type="EMBL" id="VAW82351.1"/>
    </source>
</evidence>
<comment type="similarity">
    <text evidence="2">Belongs to the UPF0718 family.</text>
</comment>
<keyword evidence="5 7" id="KW-1133">Transmembrane helix</keyword>
<dbReference type="GO" id="GO:0005886">
    <property type="term" value="C:plasma membrane"/>
    <property type="evidence" value="ECO:0007669"/>
    <property type="project" value="UniProtKB-SubCell"/>
</dbReference>
<dbReference type="AlphaFoldDB" id="A0A3B0YS96"/>
<gene>
    <name evidence="8" type="ORF">MNBD_GAMMA13-827</name>
</gene>
<feature type="non-terminal residue" evidence="8">
    <location>
        <position position="337"/>
    </location>
</feature>
<evidence type="ECO:0008006" key="9">
    <source>
        <dbReference type="Google" id="ProtNLM"/>
    </source>
</evidence>
<comment type="subcellular location">
    <subcellularLocation>
        <location evidence="1">Cell membrane</location>
        <topology evidence="1">Multi-pass membrane protein</topology>
    </subcellularLocation>
</comment>
<dbReference type="EMBL" id="UOFK01000310">
    <property type="protein sequence ID" value="VAW82351.1"/>
    <property type="molecule type" value="Genomic_DNA"/>
</dbReference>
<dbReference type="Pfam" id="PF03773">
    <property type="entry name" value="ArsP_1"/>
    <property type="match status" value="1"/>
</dbReference>
<evidence type="ECO:0000256" key="7">
    <source>
        <dbReference type="SAM" id="Phobius"/>
    </source>
</evidence>
<evidence type="ECO:0000256" key="1">
    <source>
        <dbReference type="ARBA" id="ARBA00004651"/>
    </source>
</evidence>
<keyword evidence="3" id="KW-1003">Cell membrane</keyword>
<evidence type="ECO:0000256" key="2">
    <source>
        <dbReference type="ARBA" id="ARBA00006386"/>
    </source>
</evidence>
<keyword evidence="4 7" id="KW-0812">Transmembrane</keyword>
<feature type="transmembrane region" description="Helical" evidence="7">
    <location>
        <begin position="318"/>
        <end position="336"/>
    </location>
</feature>